<keyword evidence="2" id="KW-0732">Signal</keyword>
<comment type="caution">
    <text evidence="4">The sequence shown here is derived from an EMBL/GenBank/DDBJ whole genome shotgun (WGS) entry which is preliminary data.</text>
</comment>
<feature type="chain" id="PRO_5004573697" description="DUF7939 domain-containing protein" evidence="2">
    <location>
        <begin position="32"/>
        <end position="488"/>
    </location>
</feature>
<feature type="region of interest" description="Disordered" evidence="1">
    <location>
        <begin position="323"/>
        <end position="344"/>
    </location>
</feature>
<proteinExistence type="predicted"/>
<accession>S9ZBU4</accession>
<dbReference type="eggNOG" id="ENOG502Z8JG">
    <property type="taxonomic scope" value="Bacteria"/>
</dbReference>
<keyword evidence="5" id="KW-1185">Reference proteome</keyword>
<dbReference type="EMBL" id="ATJV01000070">
    <property type="protein sequence ID" value="EPZ14730.1"/>
    <property type="molecule type" value="Genomic_DNA"/>
</dbReference>
<dbReference type="AlphaFoldDB" id="S9ZBU4"/>
<dbReference type="PANTHER" id="PTHR40940">
    <property type="entry name" value="PROTEIN BATD-RELATED"/>
    <property type="match status" value="1"/>
</dbReference>
<dbReference type="OrthoDB" id="5293418at2"/>
<dbReference type="RefSeq" id="WP_021250072.1">
    <property type="nucleotide sequence ID" value="NZ_ATJV01000070.1"/>
</dbReference>
<evidence type="ECO:0000256" key="2">
    <source>
        <dbReference type="SAM" id="SignalP"/>
    </source>
</evidence>
<dbReference type="PROSITE" id="PS51318">
    <property type="entry name" value="TAT"/>
    <property type="match status" value="1"/>
</dbReference>
<evidence type="ECO:0000313" key="4">
    <source>
        <dbReference type="EMBL" id="EPZ14730.1"/>
    </source>
</evidence>
<organism evidence="4 5">
    <name type="scientific">Thauera terpenica 58Eu</name>
    <dbReference type="NCBI Taxonomy" id="1348657"/>
    <lineage>
        <taxon>Bacteria</taxon>
        <taxon>Pseudomonadati</taxon>
        <taxon>Pseudomonadota</taxon>
        <taxon>Betaproteobacteria</taxon>
        <taxon>Rhodocyclales</taxon>
        <taxon>Zoogloeaceae</taxon>
        <taxon>Thauera</taxon>
    </lineage>
</organism>
<evidence type="ECO:0000313" key="5">
    <source>
        <dbReference type="Proteomes" id="UP000015455"/>
    </source>
</evidence>
<evidence type="ECO:0000259" key="3">
    <source>
        <dbReference type="Pfam" id="PF25607"/>
    </source>
</evidence>
<dbReference type="InterPro" id="IPR057699">
    <property type="entry name" value="DUF7939"/>
</dbReference>
<dbReference type="Proteomes" id="UP000015455">
    <property type="component" value="Unassembled WGS sequence"/>
</dbReference>
<name>S9ZBU4_9RHOO</name>
<dbReference type="Pfam" id="PF25607">
    <property type="entry name" value="DUF7939"/>
    <property type="match status" value="1"/>
</dbReference>
<reference evidence="4 5" key="1">
    <citation type="submission" date="2013-06" db="EMBL/GenBank/DDBJ databases">
        <title>Draft genome sequence of Thauera terpenica.</title>
        <authorList>
            <person name="Liu B."/>
            <person name="Frostegard A.H."/>
            <person name="Shapleigh J.P."/>
        </authorList>
    </citation>
    <scope>NUCLEOTIDE SEQUENCE [LARGE SCALE GENOMIC DNA]</scope>
    <source>
        <strain evidence="4 5">58Eu</strain>
    </source>
</reference>
<gene>
    <name evidence="4" type="ORF">M622_04570</name>
</gene>
<dbReference type="InterPro" id="IPR025738">
    <property type="entry name" value="BatD"/>
</dbReference>
<feature type="signal peptide" evidence="2">
    <location>
        <begin position="1"/>
        <end position="31"/>
    </location>
</feature>
<feature type="domain" description="DUF7939" evidence="3">
    <location>
        <begin position="389"/>
        <end position="468"/>
    </location>
</feature>
<dbReference type="PANTHER" id="PTHR40940:SF1">
    <property type="entry name" value="PROTEIN BATD"/>
    <property type="match status" value="1"/>
</dbReference>
<dbReference type="STRING" id="1348657.M622_04570"/>
<dbReference type="PATRIC" id="fig|1348657.5.peg.2670"/>
<protein>
    <recommendedName>
        <fullName evidence="3">DUF7939 domain-containing protein</fullName>
    </recommendedName>
</protein>
<evidence type="ECO:0000256" key="1">
    <source>
        <dbReference type="SAM" id="MobiDB-lite"/>
    </source>
</evidence>
<feature type="region of interest" description="Disordered" evidence="1">
    <location>
        <begin position="466"/>
        <end position="488"/>
    </location>
</feature>
<dbReference type="InterPro" id="IPR006311">
    <property type="entry name" value="TAT_signal"/>
</dbReference>
<sequence length="488" mass="53218">MTPARPTAINLHRRRTLRLAAAGLAPLGLLAGLQRVCLAQADAANAEPKLRVRWGVDGSSSDDNPASASHPLQLSDTLIVRLEVWVSTWFLAPIDFPATLASTTALSEAVEGSPESAFEEHAGQRWTGLIRRYRVQPLQPGELLLELASALEILPGRGEGQTQHVRPPAALRLQVQVPAGAEGLQPFVAARRLELHQQWQPELQPEARWQVGDAIRRDLELITDSRSPLLPTPDFGRPAGVELRIHDGIRKQQQDPTQSALQRFQYGATHVLHDAGTVELPAIELAWWDLEQQRVRISRLPGITLEVAAAAARPDPFLSAAPPSALPTLGADSPSPSSPFSSTASARPASWALAALLGLVLARWGWHRRKPAMQALQQRLQKTGVDEVRARWQLRRACLRDDPVAAQGALSVWLERLPGARREAIHADPACAVAMRALARQRHGPATPGSADGWTGRALWQAVRKALPTRAQSARKRAHNTQLPTLNP</sequence>